<accession>A0A224YNF6</accession>
<dbReference type="Pfam" id="PF01336">
    <property type="entry name" value="tRNA_anti-codon"/>
    <property type="match status" value="1"/>
</dbReference>
<sequence>MPHCLREPCLFLLALRRWRAICGRHACATRRLFCTRPECTQNFTSRASGDVAQSPAVSGVACKPNGGQLSEPQTPAALRSMFSWRTHTCGDLRPEHAGQQVTLCGWLAFKRMDRFLLLRDAYGMTQVLLPEEGAESAKSQLECLPLESVVQVTGHVVCRPPNQCNPQLSTGQVEVVCQQLQPLNEARSDLPFLPREYQQKREPLRLRYRYLDLRSTEMQQRLRFRSDLLLRMRQFLAQQCGFVEVETPTLFKRTPGGAQEYVVPTRFPGQFYALVQSPQQFKQLLMVGSLDRYFQVARCYRDEGARPDRQPEFTQLDVEMSFATAEDVMQLTEALLVVSWLWPPMAAKHSQEPDRDGTACLQKPFPTMTYTEAMQRYGTEKPDLRLTGMLLHDVTSMLRAETSPQLPGALASATSMQGSSVQAILVPQGAGVLRRRHLEAFKTLAKQQLQFQGSIVEVPVPGPGSENTKKQLLSPETVAPMACLLGAHPGDSLLLCAGSTDSVREVLGRLRLEVHEVLCESGLAQRLRPDDFRFVWVTDFPLFCLDTDGSVKSNHHPFTAPHPDDAHMLHTEPLKVRGQHYDLVLNGWEVAGGSIRIHHAPTQRYVLRDILQEDYQELSHLLEALESGAPPHGGIALGLDRLVCIACGAPSIRDVIAFPKSAEGRDLMGGSPSPISPHERQLYHLGPAPA</sequence>
<keyword evidence="2" id="KW-0436">Ligase</keyword>
<comment type="similarity">
    <text evidence="1">Belongs to the class-II aminoacyl-tRNA synthetase family. Type 1 subfamily.</text>
</comment>
<dbReference type="Gene3D" id="3.30.930.10">
    <property type="entry name" value="Bira Bifunctional Protein, Domain 2"/>
    <property type="match status" value="1"/>
</dbReference>
<dbReference type="GO" id="GO:0004815">
    <property type="term" value="F:aspartate-tRNA ligase activity"/>
    <property type="evidence" value="ECO:0007669"/>
    <property type="project" value="TreeGrafter"/>
</dbReference>
<evidence type="ECO:0000256" key="3">
    <source>
        <dbReference type="ARBA" id="ARBA00022741"/>
    </source>
</evidence>
<dbReference type="InterPro" id="IPR004115">
    <property type="entry name" value="GAD-like_sf"/>
</dbReference>
<evidence type="ECO:0000256" key="7">
    <source>
        <dbReference type="SAM" id="MobiDB-lite"/>
    </source>
</evidence>
<dbReference type="PROSITE" id="PS50862">
    <property type="entry name" value="AA_TRNA_LIGASE_II"/>
    <property type="match status" value="1"/>
</dbReference>
<dbReference type="PANTHER" id="PTHR22594:SF5">
    <property type="entry name" value="ASPARTATE--TRNA LIGASE, MITOCHONDRIAL"/>
    <property type="match status" value="1"/>
</dbReference>
<keyword evidence="5" id="KW-0648">Protein biosynthesis</keyword>
<dbReference type="SUPFAM" id="SSF55681">
    <property type="entry name" value="Class II aaRS and biotin synthetases"/>
    <property type="match status" value="1"/>
</dbReference>
<dbReference type="SUPFAM" id="SSF50249">
    <property type="entry name" value="Nucleic acid-binding proteins"/>
    <property type="match status" value="1"/>
</dbReference>
<dbReference type="Gene3D" id="2.40.50.140">
    <property type="entry name" value="Nucleic acid-binding proteins"/>
    <property type="match status" value="1"/>
</dbReference>
<dbReference type="Pfam" id="PF00152">
    <property type="entry name" value="tRNA-synt_2"/>
    <property type="match status" value="1"/>
</dbReference>
<evidence type="ECO:0000259" key="9">
    <source>
        <dbReference type="PROSITE" id="PS50862"/>
    </source>
</evidence>
<dbReference type="InterPro" id="IPR004364">
    <property type="entry name" value="Aa-tRNA-synt_II"/>
</dbReference>
<dbReference type="InterPro" id="IPR004524">
    <property type="entry name" value="Asp-tRNA-ligase_1"/>
</dbReference>
<evidence type="ECO:0000256" key="6">
    <source>
        <dbReference type="ARBA" id="ARBA00023146"/>
    </source>
</evidence>
<dbReference type="HAMAP" id="MF_00044">
    <property type="entry name" value="Asp_tRNA_synth_type1"/>
    <property type="match status" value="1"/>
</dbReference>
<dbReference type="Gene3D" id="3.30.1360.30">
    <property type="entry name" value="GAD-like domain"/>
    <property type="match status" value="1"/>
</dbReference>
<dbReference type="NCBIfam" id="NF001750">
    <property type="entry name" value="PRK00476.1"/>
    <property type="match status" value="1"/>
</dbReference>
<feature type="domain" description="Aminoacyl-transfer RNA synthetases class-II family profile" evidence="9">
    <location>
        <begin position="222"/>
        <end position="672"/>
    </location>
</feature>
<proteinExistence type="inferred from homology"/>
<dbReference type="InterPro" id="IPR002312">
    <property type="entry name" value="Asp/Asn-tRNA-synth_IIb"/>
</dbReference>
<feature type="signal peptide" evidence="8">
    <location>
        <begin position="1"/>
        <end position="20"/>
    </location>
</feature>
<dbReference type="SUPFAM" id="SSF55261">
    <property type="entry name" value="GAD domain-like"/>
    <property type="match status" value="1"/>
</dbReference>
<evidence type="ECO:0000256" key="2">
    <source>
        <dbReference type="ARBA" id="ARBA00022598"/>
    </source>
</evidence>
<evidence type="ECO:0000256" key="1">
    <source>
        <dbReference type="ARBA" id="ARBA00006303"/>
    </source>
</evidence>
<dbReference type="InterPro" id="IPR047089">
    <property type="entry name" value="Asp-tRNA-ligase_1_N"/>
</dbReference>
<dbReference type="CDD" id="cd04317">
    <property type="entry name" value="EcAspRS_like_N"/>
    <property type="match status" value="1"/>
</dbReference>
<dbReference type="PRINTS" id="PR01042">
    <property type="entry name" value="TRNASYNTHASP"/>
</dbReference>
<dbReference type="NCBIfam" id="TIGR00459">
    <property type="entry name" value="aspS_bact"/>
    <property type="match status" value="1"/>
</dbReference>
<evidence type="ECO:0000256" key="8">
    <source>
        <dbReference type="SAM" id="SignalP"/>
    </source>
</evidence>
<dbReference type="InterPro" id="IPR045864">
    <property type="entry name" value="aa-tRNA-synth_II/BPL/LPL"/>
</dbReference>
<dbReference type="PANTHER" id="PTHR22594">
    <property type="entry name" value="ASPARTYL/LYSYL-TRNA SYNTHETASE"/>
    <property type="match status" value="1"/>
</dbReference>
<evidence type="ECO:0000256" key="4">
    <source>
        <dbReference type="ARBA" id="ARBA00022840"/>
    </source>
</evidence>
<keyword evidence="3" id="KW-0547">Nucleotide-binding</keyword>
<feature type="chain" id="PRO_5013188960" evidence="8">
    <location>
        <begin position="21"/>
        <end position="690"/>
    </location>
</feature>
<name>A0A224YNF6_9ACAR</name>
<keyword evidence="6 10" id="KW-0030">Aminoacyl-tRNA synthetase</keyword>
<dbReference type="InterPro" id="IPR012340">
    <property type="entry name" value="NA-bd_OB-fold"/>
</dbReference>
<feature type="region of interest" description="Disordered" evidence="7">
    <location>
        <begin position="666"/>
        <end position="690"/>
    </location>
</feature>
<evidence type="ECO:0000256" key="5">
    <source>
        <dbReference type="ARBA" id="ARBA00022917"/>
    </source>
</evidence>
<keyword evidence="8" id="KW-0732">Signal</keyword>
<dbReference type="EMBL" id="GFPF01006133">
    <property type="protein sequence ID" value="MAA17279.1"/>
    <property type="molecule type" value="Transcribed_RNA"/>
</dbReference>
<evidence type="ECO:0000313" key="10">
    <source>
        <dbReference type="EMBL" id="MAA17279.1"/>
    </source>
</evidence>
<keyword evidence="4" id="KW-0067">ATP-binding</keyword>
<dbReference type="AlphaFoldDB" id="A0A224YNF6"/>
<dbReference type="InterPro" id="IPR006195">
    <property type="entry name" value="aa-tRNA-synth_II"/>
</dbReference>
<dbReference type="InterPro" id="IPR004365">
    <property type="entry name" value="NA-bd_OB_tRNA"/>
</dbReference>
<dbReference type="GO" id="GO:0003676">
    <property type="term" value="F:nucleic acid binding"/>
    <property type="evidence" value="ECO:0007669"/>
    <property type="project" value="InterPro"/>
</dbReference>
<dbReference type="GO" id="GO:0006422">
    <property type="term" value="P:aspartyl-tRNA aminoacylation"/>
    <property type="evidence" value="ECO:0007669"/>
    <property type="project" value="TreeGrafter"/>
</dbReference>
<dbReference type="GO" id="GO:0005524">
    <property type="term" value="F:ATP binding"/>
    <property type="evidence" value="ECO:0007669"/>
    <property type="project" value="UniProtKB-KW"/>
</dbReference>
<dbReference type="GO" id="GO:0005739">
    <property type="term" value="C:mitochondrion"/>
    <property type="evidence" value="ECO:0007669"/>
    <property type="project" value="TreeGrafter"/>
</dbReference>
<protein>
    <submittedName>
        <fullName evidence="10">Aspartyl-tRNA synthetase</fullName>
    </submittedName>
</protein>
<reference evidence="10" key="1">
    <citation type="journal article" date="2017" name="Parasit. Vectors">
        <title>Sialotranscriptomics of Rhipicephalus zambeziensis reveals intricate expression profiles of secretory proteins and suggests tight temporal transcriptional regulation during blood-feeding.</title>
        <authorList>
            <person name="de Castro M.H."/>
            <person name="de Klerk D."/>
            <person name="Pienaar R."/>
            <person name="Rees D.J.G."/>
            <person name="Mans B.J."/>
        </authorList>
    </citation>
    <scope>NUCLEOTIDE SEQUENCE</scope>
    <source>
        <tissue evidence="10">Salivary glands</tissue>
    </source>
</reference>
<organism evidence="10">
    <name type="scientific">Rhipicephalus zambeziensis</name>
    <dbReference type="NCBI Taxonomy" id="60191"/>
    <lineage>
        <taxon>Eukaryota</taxon>
        <taxon>Metazoa</taxon>
        <taxon>Ecdysozoa</taxon>
        <taxon>Arthropoda</taxon>
        <taxon>Chelicerata</taxon>
        <taxon>Arachnida</taxon>
        <taxon>Acari</taxon>
        <taxon>Parasitiformes</taxon>
        <taxon>Ixodida</taxon>
        <taxon>Ixodoidea</taxon>
        <taxon>Ixodidae</taxon>
        <taxon>Rhipicephalinae</taxon>
        <taxon>Rhipicephalus</taxon>
        <taxon>Rhipicephalus</taxon>
    </lineage>
</organism>